<dbReference type="PANTHER" id="PTHR19303:SF73">
    <property type="entry name" value="PROTEIN PDC2"/>
    <property type="match status" value="1"/>
</dbReference>
<proteinExistence type="predicted"/>
<dbReference type="InterPro" id="IPR050863">
    <property type="entry name" value="CenT-Element_Derived"/>
</dbReference>
<reference evidence="3" key="2">
    <citation type="submission" date="2011-02" db="EMBL/GenBank/DDBJ databases">
        <authorList>
            <person name="MacLean D."/>
        </authorList>
    </citation>
    <scope>NUCLEOTIDE SEQUENCE</scope>
</reference>
<evidence type="ECO:0000259" key="2">
    <source>
        <dbReference type="Pfam" id="PF03184"/>
    </source>
</evidence>
<protein>
    <submittedName>
        <fullName evidence="3">Putative CENPB/ARS binding proteinlike protein</fullName>
    </submittedName>
</protein>
<feature type="region of interest" description="Disordered" evidence="1">
    <location>
        <begin position="1"/>
        <end position="48"/>
    </location>
</feature>
<dbReference type="HOGENOM" id="CLU_1063270_0_0_1"/>
<dbReference type="Gene3D" id="1.10.10.60">
    <property type="entry name" value="Homeodomain-like"/>
    <property type="match status" value="1"/>
</dbReference>
<reference evidence="3" key="1">
    <citation type="journal article" date="2011" name="PLoS Biol.">
        <title>Gene gain and loss during evolution of obligate parasitism in the white rust pathogen of Arabidopsis thaliana.</title>
        <authorList>
            <person name="Kemen E."/>
            <person name="Gardiner A."/>
            <person name="Schultz-Larsen T."/>
            <person name="Kemen A.C."/>
            <person name="Balmuth A.L."/>
            <person name="Robert-Seilaniantz A."/>
            <person name="Bailey K."/>
            <person name="Holub E."/>
            <person name="Studholme D.J."/>
            <person name="Maclean D."/>
            <person name="Jones J.D."/>
        </authorList>
    </citation>
    <scope>NUCLEOTIDE SEQUENCE</scope>
</reference>
<name>F0X041_9STRA</name>
<evidence type="ECO:0000256" key="1">
    <source>
        <dbReference type="SAM" id="MobiDB-lite"/>
    </source>
</evidence>
<evidence type="ECO:0000313" key="3">
    <source>
        <dbReference type="EMBL" id="CCA27123.1"/>
    </source>
</evidence>
<accession>F0X041</accession>
<organism evidence="3">
    <name type="scientific">Albugo laibachii Nc14</name>
    <dbReference type="NCBI Taxonomy" id="890382"/>
    <lineage>
        <taxon>Eukaryota</taxon>
        <taxon>Sar</taxon>
        <taxon>Stramenopiles</taxon>
        <taxon>Oomycota</taxon>
        <taxon>Peronosporomycetes</taxon>
        <taxon>Albuginales</taxon>
        <taxon>Albuginaceae</taxon>
        <taxon>Albugo</taxon>
    </lineage>
</organism>
<dbReference type="EMBL" id="FR824501">
    <property type="protein sequence ID" value="CCA27123.1"/>
    <property type="molecule type" value="Genomic_DNA"/>
</dbReference>
<dbReference type="GO" id="GO:0003677">
    <property type="term" value="F:DNA binding"/>
    <property type="evidence" value="ECO:0007669"/>
    <property type="project" value="TreeGrafter"/>
</dbReference>
<dbReference type="AlphaFoldDB" id="F0X041"/>
<dbReference type="InterPro" id="IPR004875">
    <property type="entry name" value="DDE_SF_endonuclease_dom"/>
</dbReference>
<gene>
    <name evidence="3" type="primary">AlNc14C459G11779</name>
    <name evidence="3" type="ORF">ALNC14_132670</name>
</gene>
<dbReference type="Pfam" id="PF03184">
    <property type="entry name" value="DDE_1"/>
    <property type="match status" value="1"/>
</dbReference>
<feature type="compositionally biased region" description="Polar residues" evidence="1">
    <location>
        <begin position="1"/>
        <end position="27"/>
    </location>
</feature>
<feature type="domain" description="DDE-1" evidence="2">
    <location>
        <begin position="219"/>
        <end position="254"/>
    </location>
</feature>
<dbReference type="GO" id="GO:0005634">
    <property type="term" value="C:nucleus"/>
    <property type="evidence" value="ECO:0007669"/>
    <property type="project" value="TreeGrafter"/>
</dbReference>
<dbReference type="PANTHER" id="PTHR19303">
    <property type="entry name" value="TRANSPOSON"/>
    <property type="match status" value="1"/>
</dbReference>
<sequence>MRAQAQNRLDQINGSRNLANLRLSTSKNDAKSSRVPHSPALRTHHAANPDFTHQQLSNWTYIKWGRRVVRSTVSKIINSAPDNSSNLTQSASRQGDTQQLNSACLTGSFRFKSEQSISDTLIWAKANDLLRVEPSEHTVSLSWVLRFQVGHRIKLHQLHGDVGSVDVSTLEDQRKSLRELLHEYTQLDVFNMDKTGLFFPMQPSQTLATRALPGRNKDKARITVVLCANMAGTERINPLVTNQHQNPRCMKGVGSTQLGVRS</sequence>